<comment type="caution">
    <text evidence="2">The sequence shown here is derived from an EMBL/GenBank/DDBJ whole genome shotgun (WGS) entry which is preliminary data.</text>
</comment>
<dbReference type="EMBL" id="JAUZQC010000005">
    <property type="protein sequence ID" value="KAK5870544.1"/>
    <property type="molecule type" value="Genomic_DNA"/>
</dbReference>
<feature type="compositionally biased region" description="Basic and acidic residues" evidence="1">
    <location>
        <begin position="223"/>
        <end position="233"/>
    </location>
</feature>
<name>A0AAN7Y1D5_ELEMC</name>
<dbReference type="PANTHER" id="PTHR28616:SF1">
    <property type="entry name" value="COILED-COIL DOMAIN-CONTAINING PROTEIN 125"/>
    <property type="match status" value="1"/>
</dbReference>
<evidence type="ECO:0000256" key="1">
    <source>
        <dbReference type="SAM" id="MobiDB-lite"/>
    </source>
</evidence>
<evidence type="ECO:0000313" key="3">
    <source>
        <dbReference type="Proteomes" id="UP001346869"/>
    </source>
</evidence>
<dbReference type="InterPro" id="IPR034608">
    <property type="entry name" value="CCDC125"/>
</dbReference>
<feature type="compositionally biased region" description="Low complexity" evidence="1">
    <location>
        <begin position="72"/>
        <end position="91"/>
    </location>
</feature>
<dbReference type="PANTHER" id="PTHR28616">
    <property type="entry name" value="COILED-COIL DOMAIN-CONTAINING PROTEIN 125"/>
    <property type="match status" value="1"/>
</dbReference>
<organism evidence="2 3">
    <name type="scientific">Eleginops maclovinus</name>
    <name type="common">Patagonian blennie</name>
    <name type="synonym">Eleginus maclovinus</name>
    <dbReference type="NCBI Taxonomy" id="56733"/>
    <lineage>
        <taxon>Eukaryota</taxon>
        <taxon>Metazoa</taxon>
        <taxon>Chordata</taxon>
        <taxon>Craniata</taxon>
        <taxon>Vertebrata</taxon>
        <taxon>Euteleostomi</taxon>
        <taxon>Actinopterygii</taxon>
        <taxon>Neopterygii</taxon>
        <taxon>Teleostei</taxon>
        <taxon>Neoteleostei</taxon>
        <taxon>Acanthomorphata</taxon>
        <taxon>Eupercaria</taxon>
        <taxon>Perciformes</taxon>
        <taxon>Notothenioidei</taxon>
        <taxon>Eleginopidae</taxon>
        <taxon>Eleginops</taxon>
    </lineage>
</organism>
<dbReference type="AlphaFoldDB" id="A0AAN7Y1D5"/>
<keyword evidence="3" id="KW-1185">Reference proteome</keyword>
<protein>
    <submittedName>
        <fullName evidence="2">Uncharacterized protein</fullName>
    </submittedName>
</protein>
<feature type="compositionally biased region" description="Polar residues" evidence="1">
    <location>
        <begin position="97"/>
        <end position="173"/>
    </location>
</feature>
<dbReference type="GO" id="GO:0035024">
    <property type="term" value="P:negative regulation of Rho protein signal transduction"/>
    <property type="evidence" value="ECO:0007669"/>
    <property type="project" value="TreeGrafter"/>
</dbReference>
<evidence type="ECO:0000313" key="2">
    <source>
        <dbReference type="EMBL" id="KAK5870544.1"/>
    </source>
</evidence>
<feature type="region of interest" description="Disordered" evidence="1">
    <location>
        <begin position="67"/>
        <end position="244"/>
    </location>
</feature>
<dbReference type="Proteomes" id="UP001346869">
    <property type="component" value="Unassembled WGS sequence"/>
</dbReference>
<proteinExistence type="predicted"/>
<feature type="compositionally biased region" description="Polar residues" evidence="1">
    <location>
        <begin position="211"/>
        <end position="222"/>
    </location>
</feature>
<dbReference type="GO" id="GO:0005737">
    <property type="term" value="C:cytoplasm"/>
    <property type="evidence" value="ECO:0007669"/>
    <property type="project" value="TreeGrafter"/>
</dbReference>
<dbReference type="GO" id="GO:2000146">
    <property type="term" value="P:negative regulation of cell motility"/>
    <property type="evidence" value="ECO:0007669"/>
    <property type="project" value="TreeGrafter"/>
</dbReference>
<reference evidence="2 3" key="2">
    <citation type="journal article" date="2023" name="Mol. Biol. Evol.">
        <title>Genomics of Secondarily Temperate Adaptation in the Only Non-Antarctic Icefish.</title>
        <authorList>
            <person name="Rivera-Colon A.G."/>
            <person name="Rayamajhi N."/>
            <person name="Minhas B.F."/>
            <person name="Madrigal G."/>
            <person name="Bilyk K.T."/>
            <person name="Yoon V."/>
            <person name="Hune M."/>
            <person name="Gregory S."/>
            <person name="Cheng C.H.C."/>
            <person name="Catchen J.M."/>
        </authorList>
    </citation>
    <scope>NUCLEOTIDE SEQUENCE [LARGE SCALE GENOMIC DNA]</scope>
    <source>
        <strain evidence="2">JMC-PN-2008</strain>
    </source>
</reference>
<sequence length="244" mass="27356">MSVSQRLRGLLPSKMPEDLLETLYRLLDLLNDKEEALAHQRKVSLMLAHNAEELQRQLLLHSHCRQPEPAENQNQTQKTTGNQNQSQSQQTLEKHSQSQQTSKNQNHSQQTLEHSENQPQQISEPSENQNQPQPTSELSENQNQKTIGNQSQTQQISDPLENQNQSQQTSGLSESERKAEQQAELSHPLPQAEPAPGLSESRTESLELSEPPQSHIQPLSNAKSHEPEPKPSDLADTGSGSERT</sequence>
<gene>
    <name evidence="2" type="ORF">PBY51_003484</name>
</gene>
<reference evidence="2 3" key="1">
    <citation type="journal article" date="2023" name="Genes (Basel)">
        <title>Chromosome-Level Genome Assembly and Circadian Gene Repertoire of the Patagonia Blennie Eleginops maclovinus-The Closest Ancestral Proxy of Antarctic Cryonotothenioids.</title>
        <authorList>
            <person name="Cheng C.C."/>
            <person name="Rivera-Colon A.G."/>
            <person name="Minhas B.F."/>
            <person name="Wilson L."/>
            <person name="Rayamajhi N."/>
            <person name="Vargas-Chacoff L."/>
            <person name="Catchen J.M."/>
        </authorList>
    </citation>
    <scope>NUCLEOTIDE SEQUENCE [LARGE SCALE GENOMIC DNA]</scope>
    <source>
        <strain evidence="2">JMC-PN-2008</strain>
    </source>
</reference>
<accession>A0AAN7Y1D5</accession>